<evidence type="ECO:0000313" key="1">
    <source>
        <dbReference type="Proteomes" id="UP000887572"/>
    </source>
</evidence>
<dbReference type="Proteomes" id="UP000887572">
    <property type="component" value="Unplaced"/>
</dbReference>
<keyword evidence="1" id="KW-1185">Reference proteome</keyword>
<evidence type="ECO:0000313" key="2">
    <source>
        <dbReference type="WBParaSite" id="Gr19_v10_g8936.t1"/>
    </source>
</evidence>
<accession>A0A914ICH9</accession>
<name>A0A914ICH9_GLORO</name>
<proteinExistence type="predicted"/>
<reference evidence="2" key="1">
    <citation type="submission" date="2022-11" db="UniProtKB">
        <authorList>
            <consortium name="WormBaseParasite"/>
        </authorList>
    </citation>
    <scope>IDENTIFICATION</scope>
</reference>
<dbReference type="WBParaSite" id="Gr19_v10_g8936.t1">
    <property type="protein sequence ID" value="Gr19_v10_g8936.t1"/>
    <property type="gene ID" value="Gr19_v10_g8936"/>
</dbReference>
<sequence length="111" mass="12566">MLSIFREKNNDGTSHLSAAFIGLLLAALFVARTAGQSDSSTDIEYEIVLPVSAADMSIGPRAWQGEWVRRFSPRVVQNGWKYRTAPRNDFGTHRIVMEKKWSPLEPSIRFL</sequence>
<dbReference type="AlphaFoldDB" id="A0A914ICH9"/>
<protein>
    <submittedName>
        <fullName evidence="2">Uncharacterized protein</fullName>
    </submittedName>
</protein>
<organism evidence="1 2">
    <name type="scientific">Globodera rostochiensis</name>
    <name type="common">Golden nematode worm</name>
    <name type="synonym">Heterodera rostochiensis</name>
    <dbReference type="NCBI Taxonomy" id="31243"/>
    <lineage>
        <taxon>Eukaryota</taxon>
        <taxon>Metazoa</taxon>
        <taxon>Ecdysozoa</taxon>
        <taxon>Nematoda</taxon>
        <taxon>Chromadorea</taxon>
        <taxon>Rhabditida</taxon>
        <taxon>Tylenchina</taxon>
        <taxon>Tylenchomorpha</taxon>
        <taxon>Tylenchoidea</taxon>
        <taxon>Heteroderidae</taxon>
        <taxon>Heteroderinae</taxon>
        <taxon>Globodera</taxon>
    </lineage>
</organism>